<proteinExistence type="predicted"/>
<evidence type="ECO:0000313" key="1">
    <source>
        <dbReference type="EMBL" id="NHN83337.1"/>
    </source>
</evidence>
<organism evidence="1 2">
    <name type="scientific">Acetobacter musti</name>
    <dbReference type="NCBI Taxonomy" id="864732"/>
    <lineage>
        <taxon>Bacteria</taxon>
        <taxon>Pseudomonadati</taxon>
        <taxon>Pseudomonadota</taxon>
        <taxon>Alphaproteobacteria</taxon>
        <taxon>Acetobacterales</taxon>
        <taxon>Acetobacteraceae</taxon>
        <taxon>Acetobacter</taxon>
    </lineage>
</organism>
<reference evidence="1 2" key="1">
    <citation type="journal article" date="2020" name="Int. J. Syst. Evol. Microbiol.">
        <title>Novel acetic acid bacteria from cider fermentations: Acetobacter conturbans sp. nov. and Acetobacter fallax sp. nov.</title>
        <authorList>
            <person name="Sombolestani A.S."/>
            <person name="Cleenwerck I."/>
            <person name="Cnockaert M."/>
            <person name="Borremans W."/>
            <person name="Wieme A.D."/>
            <person name="De Vuyst L."/>
            <person name="Vandamme P."/>
        </authorList>
    </citation>
    <scope>NUCLEOTIDE SEQUENCE [LARGE SCALE GENOMIC DNA]</scope>
    <source>
        <strain evidence="1 2">LMG 30640</strain>
    </source>
</reference>
<name>A0ABX0JKD8_9PROT</name>
<gene>
    <name evidence="1" type="ORF">GOB93_01610</name>
</gene>
<keyword evidence="2" id="KW-1185">Reference proteome</keyword>
<protein>
    <submittedName>
        <fullName evidence="1">Uncharacterized protein</fullName>
    </submittedName>
</protein>
<comment type="caution">
    <text evidence="1">The sequence shown here is derived from an EMBL/GenBank/DDBJ whole genome shotgun (WGS) entry which is preliminary data.</text>
</comment>
<evidence type="ECO:0000313" key="2">
    <source>
        <dbReference type="Proteomes" id="UP000635278"/>
    </source>
</evidence>
<dbReference type="Proteomes" id="UP000635278">
    <property type="component" value="Unassembled WGS sequence"/>
</dbReference>
<sequence>MQQDVSVISLSKKIVILSLVFLSGCYQVGPRRLDQDESDYSRALTSSGKQQTLLNVVRLRYADTPGFLDTTQLISGYQLQRNLSVGVGTDSPVRPIGGAAIQFQESPTFTFQPVTGDSYAQSFLRPLPPGSLLPLAMGGLPIDVLFRLSVQSVNLISNAGAIGGSVGRGSPEFFELIHDLRLLQLTGLLGIQLEHSPEISGKTPPVDRVFLTVASTNDPVLSETVYETRRFFGMSRTDERVEVVYGGGKAARGQVRLLTRTMLGVMAQIAYQIEVPAEDIRSGRTLAGTALIGRETKPIIIIHVGKERPDNVFVWTTYNNKYYWIADDDFDSKLAFTMLQILLELSKTSKNPGAIVTIPVNG</sequence>
<accession>A0ABX0JKD8</accession>
<dbReference type="EMBL" id="WOTB01000002">
    <property type="protein sequence ID" value="NHN83337.1"/>
    <property type="molecule type" value="Genomic_DNA"/>
</dbReference>